<accession>A0ABX1U0N3</accession>
<dbReference type="Proteomes" id="UP000749010">
    <property type="component" value="Unassembled WGS sequence"/>
</dbReference>
<evidence type="ECO:0000313" key="2">
    <source>
        <dbReference type="EMBL" id="NMQ29323.1"/>
    </source>
</evidence>
<evidence type="ECO:0000259" key="1">
    <source>
        <dbReference type="Pfam" id="PF14090"/>
    </source>
</evidence>
<gene>
    <name evidence="2" type="ORF">E4Q23_17080</name>
</gene>
<name>A0ABX1U0N3_9PROT</name>
<dbReference type="InterPro" id="IPR055245">
    <property type="entry name" value="HTH_proteobacteria"/>
</dbReference>
<feature type="domain" description="Winged helix-turn-helix" evidence="1">
    <location>
        <begin position="4"/>
        <end position="71"/>
    </location>
</feature>
<dbReference type="EMBL" id="SPMY01000052">
    <property type="protein sequence ID" value="NMQ29323.1"/>
    <property type="molecule type" value="Genomic_DNA"/>
</dbReference>
<organism evidence="2 3">
    <name type="scientific">Candidatus Accumulibacter phosphatis</name>
    <dbReference type="NCBI Taxonomy" id="327160"/>
    <lineage>
        <taxon>Bacteria</taxon>
        <taxon>Pseudomonadati</taxon>
        <taxon>Pseudomonadota</taxon>
        <taxon>Betaproteobacteria</taxon>
        <taxon>Candidatus Accumulibacter</taxon>
    </lineage>
</organism>
<comment type="caution">
    <text evidence="2">The sequence shown here is derived from an EMBL/GenBank/DDBJ whole genome shotgun (WGS) entry which is preliminary data.</text>
</comment>
<protein>
    <recommendedName>
        <fullName evidence="1">Winged helix-turn-helix domain-containing protein</fullName>
    </recommendedName>
</protein>
<dbReference type="RefSeq" id="WP_169067782.1">
    <property type="nucleotide sequence ID" value="NZ_SPMY01000052.1"/>
</dbReference>
<proteinExistence type="predicted"/>
<reference evidence="2 3" key="1">
    <citation type="submission" date="2019-03" db="EMBL/GenBank/DDBJ databases">
        <title>Metabolic reconstructions from genomes of highly enriched 'Candidatus Accumulibacter' and 'Candidatus Competibacter' bioreactor populations.</title>
        <authorList>
            <person name="Annavajhala M.K."/>
            <person name="Welles L."/>
            <person name="Abbas B."/>
            <person name="Sorokin D."/>
            <person name="Park H."/>
            <person name="Van Loosdrecht M."/>
            <person name="Chandran K."/>
        </authorList>
    </citation>
    <scope>NUCLEOTIDE SEQUENCE [LARGE SCALE GENOMIC DNA]</scope>
    <source>
        <strain evidence="2 3">SBR_S</strain>
    </source>
</reference>
<sequence length="92" mass="10083">MTGQCAQVLRIIRELGPVLSFTMTADYAIPEAAARVHDLRGKGYNILTQIHSAIEFRGSIRRNAATYSLGTPEWPAPGFLAAPEPARQRGLF</sequence>
<evidence type="ECO:0000313" key="3">
    <source>
        <dbReference type="Proteomes" id="UP000749010"/>
    </source>
</evidence>
<dbReference type="Pfam" id="PF14090">
    <property type="entry name" value="HTH_39"/>
    <property type="match status" value="1"/>
</dbReference>
<keyword evidence="3" id="KW-1185">Reference proteome</keyword>